<protein>
    <submittedName>
        <fullName evidence="6">Uncharacterized protein</fullName>
    </submittedName>
</protein>
<sequence length="123" mass="14539">MADIQAIRAEVVVGWIVFLLIMKNIVLLILLAVLRRRAGVFRAPEDVEQFHGQQYVNENDDWSLSGRVNRCLRNDAEYVPYFLVLYMLLFWTWEEISTPPYIQYNHILSRALAYEFIFKINLA</sequence>
<evidence type="ECO:0000256" key="4">
    <source>
        <dbReference type="ARBA" id="ARBA00023136"/>
    </source>
</evidence>
<dbReference type="InterPro" id="IPR023352">
    <property type="entry name" value="MAPEG-like_dom_sf"/>
</dbReference>
<gene>
    <name evidence="6" type="ORF">OTI717_LOCUS18412</name>
</gene>
<dbReference type="Proteomes" id="UP000663823">
    <property type="component" value="Unassembled WGS sequence"/>
</dbReference>
<dbReference type="EMBL" id="CAJOAX010002542">
    <property type="protein sequence ID" value="CAF3803491.1"/>
    <property type="molecule type" value="Genomic_DNA"/>
</dbReference>
<name>A0A819BL29_9BILA</name>
<reference evidence="6" key="1">
    <citation type="submission" date="2021-02" db="EMBL/GenBank/DDBJ databases">
        <authorList>
            <person name="Nowell W R."/>
        </authorList>
    </citation>
    <scope>NUCLEOTIDE SEQUENCE</scope>
</reference>
<evidence type="ECO:0000256" key="5">
    <source>
        <dbReference type="SAM" id="Phobius"/>
    </source>
</evidence>
<evidence type="ECO:0000313" key="6">
    <source>
        <dbReference type="EMBL" id="CAF3803491.1"/>
    </source>
</evidence>
<dbReference type="Gene3D" id="1.20.120.550">
    <property type="entry name" value="Membrane associated eicosanoid/glutathione metabolism-like domain"/>
    <property type="match status" value="1"/>
</dbReference>
<dbReference type="SUPFAM" id="SSF161084">
    <property type="entry name" value="MAPEG domain-like"/>
    <property type="match status" value="1"/>
</dbReference>
<evidence type="ECO:0000256" key="3">
    <source>
        <dbReference type="ARBA" id="ARBA00022989"/>
    </source>
</evidence>
<keyword evidence="4 5" id="KW-0472">Membrane</keyword>
<comment type="caution">
    <text evidence="6">The sequence shown here is derived from an EMBL/GenBank/DDBJ whole genome shotgun (WGS) entry which is preliminary data.</text>
</comment>
<comment type="subcellular location">
    <subcellularLocation>
        <location evidence="1">Membrane</location>
    </subcellularLocation>
</comment>
<evidence type="ECO:0000256" key="2">
    <source>
        <dbReference type="ARBA" id="ARBA00022692"/>
    </source>
</evidence>
<feature type="transmembrane region" description="Helical" evidence="5">
    <location>
        <begin position="12"/>
        <end position="34"/>
    </location>
</feature>
<accession>A0A819BL29</accession>
<keyword evidence="3 5" id="KW-1133">Transmembrane helix</keyword>
<evidence type="ECO:0000313" key="7">
    <source>
        <dbReference type="Proteomes" id="UP000663823"/>
    </source>
</evidence>
<keyword evidence="2 5" id="KW-0812">Transmembrane</keyword>
<dbReference type="InterPro" id="IPR001129">
    <property type="entry name" value="Membr-assoc_MAPEG"/>
</dbReference>
<evidence type="ECO:0000256" key="1">
    <source>
        <dbReference type="ARBA" id="ARBA00004370"/>
    </source>
</evidence>
<dbReference type="AlphaFoldDB" id="A0A819BL29"/>
<proteinExistence type="predicted"/>
<dbReference type="GO" id="GO:0016020">
    <property type="term" value="C:membrane"/>
    <property type="evidence" value="ECO:0007669"/>
    <property type="project" value="UniProtKB-SubCell"/>
</dbReference>
<organism evidence="6 7">
    <name type="scientific">Rotaria sordida</name>
    <dbReference type="NCBI Taxonomy" id="392033"/>
    <lineage>
        <taxon>Eukaryota</taxon>
        <taxon>Metazoa</taxon>
        <taxon>Spiralia</taxon>
        <taxon>Gnathifera</taxon>
        <taxon>Rotifera</taxon>
        <taxon>Eurotatoria</taxon>
        <taxon>Bdelloidea</taxon>
        <taxon>Philodinida</taxon>
        <taxon>Philodinidae</taxon>
        <taxon>Rotaria</taxon>
    </lineage>
</organism>
<dbReference type="Pfam" id="PF01124">
    <property type="entry name" value="MAPEG"/>
    <property type="match status" value="1"/>
</dbReference>